<keyword evidence="1" id="KW-1133">Transmembrane helix</keyword>
<reference evidence="2" key="1">
    <citation type="journal article" date="2014" name="Front. Microbiol.">
        <title>High frequency of phylogenetically diverse reductive dehalogenase-homologous genes in deep subseafloor sedimentary metagenomes.</title>
        <authorList>
            <person name="Kawai M."/>
            <person name="Futagami T."/>
            <person name="Toyoda A."/>
            <person name="Takaki Y."/>
            <person name="Nishi S."/>
            <person name="Hori S."/>
            <person name="Arai W."/>
            <person name="Tsubouchi T."/>
            <person name="Morono Y."/>
            <person name="Uchiyama I."/>
            <person name="Ito T."/>
            <person name="Fujiyama A."/>
            <person name="Inagaki F."/>
            <person name="Takami H."/>
        </authorList>
    </citation>
    <scope>NUCLEOTIDE SEQUENCE</scope>
    <source>
        <strain evidence="2">Expedition CK06-06</strain>
    </source>
</reference>
<feature type="transmembrane region" description="Helical" evidence="1">
    <location>
        <begin position="171"/>
        <end position="195"/>
    </location>
</feature>
<organism evidence="2">
    <name type="scientific">marine sediment metagenome</name>
    <dbReference type="NCBI Taxonomy" id="412755"/>
    <lineage>
        <taxon>unclassified sequences</taxon>
        <taxon>metagenomes</taxon>
        <taxon>ecological metagenomes</taxon>
    </lineage>
</organism>
<protein>
    <recommendedName>
        <fullName evidence="3">HAMP domain-containing protein</fullName>
    </recommendedName>
</protein>
<dbReference type="Gene3D" id="6.10.340.10">
    <property type="match status" value="1"/>
</dbReference>
<dbReference type="CDD" id="cd06225">
    <property type="entry name" value="HAMP"/>
    <property type="match status" value="1"/>
</dbReference>
<name>X1BJ23_9ZZZZ</name>
<gene>
    <name evidence="2" type="ORF">S01H4_50888</name>
</gene>
<keyword evidence="1" id="KW-0812">Transmembrane</keyword>
<evidence type="ECO:0000256" key="1">
    <source>
        <dbReference type="SAM" id="Phobius"/>
    </source>
</evidence>
<sequence>MFKKLRIPIFAKFSLLATLAIFAIVATISTSILKRQRIQFTDQLIKFGVTMSRYAARNSPEDLLEEAELSLYQLVSDIAKNEEVVFALVVNSNGIIQAHSDINKVGTRHVGPPDSQLLSEKDGLQLRSFRATGENLLLFSIPVLYQGLKIGEVHLCLTQKYIEASIVKAKVFILLMTLAITVIGIAMSMVLSFYFSRPIQRLGVAVEEVGKGNFAYRVNLGRNDE</sequence>
<evidence type="ECO:0008006" key="3">
    <source>
        <dbReference type="Google" id="ProtNLM"/>
    </source>
</evidence>
<dbReference type="SUPFAM" id="SSF103190">
    <property type="entry name" value="Sensory domain-like"/>
    <property type="match status" value="1"/>
</dbReference>
<keyword evidence="1" id="KW-0472">Membrane</keyword>
<evidence type="ECO:0000313" key="2">
    <source>
        <dbReference type="EMBL" id="GAG95020.1"/>
    </source>
</evidence>
<dbReference type="EMBL" id="BART01028929">
    <property type="protein sequence ID" value="GAG95020.1"/>
    <property type="molecule type" value="Genomic_DNA"/>
</dbReference>
<proteinExistence type="predicted"/>
<feature type="non-terminal residue" evidence="2">
    <location>
        <position position="225"/>
    </location>
</feature>
<dbReference type="InterPro" id="IPR029151">
    <property type="entry name" value="Sensor-like_sf"/>
</dbReference>
<dbReference type="AlphaFoldDB" id="X1BJ23"/>
<accession>X1BJ23</accession>
<comment type="caution">
    <text evidence="2">The sequence shown here is derived from an EMBL/GenBank/DDBJ whole genome shotgun (WGS) entry which is preliminary data.</text>
</comment>